<evidence type="ECO:0008006" key="4">
    <source>
        <dbReference type="Google" id="ProtNLM"/>
    </source>
</evidence>
<name>A0A540WWX7_9BACT</name>
<dbReference type="EMBL" id="VIFM01000098">
    <property type="protein sequence ID" value="TQF13507.1"/>
    <property type="molecule type" value="Genomic_DNA"/>
</dbReference>
<organism evidence="2 3">
    <name type="scientific">Myxococcus llanfairpwllgwyngyllgogerychwyrndrobwllllantysiliogogogochensis</name>
    <dbReference type="NCBI Taxonomy" id="2590453"/>
    <lineage>
        <taxon>Bacteria</taxon>
        <taxon>Pseudomonadati</taxon>
        <taxon>Myxococcota</taxon>
        <taxon>Myxococcia</taxon>
        <taxon>Myxococcales</taxon>
        <taxon>Cystobacterineae</taxon>
        <taxon>Myxococcaceae</taxon>
        <taxon>Myxococcus</taxon>
    </lineage>
</organism>
<dbReference type="PROSITE" id="PS51257">
    <property type="entry name" value="PROKAR_LIPOPROTEIN"/>
    <property type="match status" value="1"/>
</dbReference>
<comment type="caution">
    <text evidence="2">The sequence shown here is derived from an EMBL/GenBank/DDBJ whole genome shotgun (WGS) entry which is preliminary data.</text>
</comment>
<dbReference type="OrthoDB" id="5501982at2"/>
<sequence>MKKLNLSALLLTLLVAACGGSSGTGLDDVPESEGVIQVPLITTGTGGQTFRLVGATFDITGPKNHTITDTSADTVAVQLPAGGYTIQLQGEWHIERVGAPGQSIPATLISPNPLSFTVAEGEARTVRFLFKTPAEGTTDVGFSVDTGGWLAGTLDFTNSPHVPESEFYVLGGKTVPFAISFESAQVRQDNDSSFGSHLVVTTSPVSVQFGGAYSSLLNERVARALSGKELNFLVTSGGPTGGLRVRNLAIRALGAEPLDFLMFDSAIFPGYTDAMGFPLPGIYQVEGLVTLGNRFGEQIPGTLRATLSPK</sequence>
<feature type="chain" id="PRO_5022052997" description="Lipoprotein" evidence="1">
    <location>
        <begin position="24"/>
        <end position="310"/>
    </location>
</feature>
<dbReference type="AlphaFoldDB" id="A0A540WWX7"/>
<reference evidence="2 3" key="1">
    <citation type="submission" date="2019-06" db="EMBL/GenBank/DDBJ databases">
        <authorList>
            <person name="Livingstone P."/>
            <person name="Whitworth D."/>
        </authorList>
    </citation>
    <scope>NUCLEOTIDE SEQUENCE [LARGE SCALE GENOMIC DNA]</scope>
    <source>
        <strain evidence="2 3">AM401</strain>
    </source>
</reference>
<protein>
    <recommendedName>
        <fullName evidence="4">Lipoprotein</fullName>
    </recommendedName>
</protein>
<accession>A0A540WWX7</accession>
<evidence type="ECO:0000256" key="1">
    <source>
        <dbReference type="SAM" id="SignalP"/>
    </source>
</evidence>
<dbReference type="RefSeq" id="WP_141644790.1">
    <property type="nucleotide sequence ID" value="NZ_VIFM01000098.1"/>
</dbReference>
<gene>
    <name evidence="2" type="ORF">FJV41_23595</name>
</gene>
<evidence type="ECO:0000313" key="2">
    <source>
        <dbReference type="EMBL" id="TQF13507.1"/>
    </source>
</evidence>
<keyword evidence="3" id="KW-1185">Reference proteome</keyword>
<evidence type="ECO:0000313" key="3">
    <source>
        <dbReference type="Proteomes" id="UP000315369"/>
    </source>
</evidence>
<keyword evidence="1" id="KW-0732">Signal</keyword>
<dbReference type="Proteomes" id="UP000315369">
    <property type="component" value="Unassembled WGS sequence"/>
</dbReference>
<feature type="signal peptide" evidence="1">
    <location>
        <begin position="1"/>
        <end position="23"/>
    </location>
</feature>
<proteinExistence type="predicted"/>